<keyword evidence="1" id="KW-0472">Membrane</keyword>
<comment type="caution">
    <text evidence="2">The sequence shown here is derived from an EMBL/GenBank/DDBJ whole genome shotgun (WGS) entry which is preliminary data.</text>
</comment>
<evidence type="ECO:0000256" key="1">
    <source>
        <dbReference type="SAM" id="Phobius"/>
    </source>
</evidence>
<keyword evidence="3" id="KW-1185">Reference proteome</keyword>
<protein>
    <submittedName>
        <fullName evidence="2">Uncharacterized protein</fullName>
    </submittedName>
</protein>
<feature type="transmembrane region" description="Helical" evidence="1">
    <location>
        <begin position="100"/>
        <end position="120"/>
    </location>
</feature>
<sequence length="510" mass="55756">MIDDQREGGLVENIQIDGVSAPVDQAQAMSTDGGRRGDSPRTPVLDVTRYLCAAMLLDGSLARSAIRTILEDRHRAVATSPGVDLAPVLNYALLGRRRHIVRDLIIAPIAVGALVAFFSLSLPDLLICLFLVWLVILVEVAGVYHLVIGPELGRGTFDPAISPVRGSSRVLTRLEDIAGRDHGNVTVFGEYKPFVGHGIVINAWSFVLNIGKAEEGEEVTSFGIGELYDHVGSAISGVGLPHMAVEDRIFVNGQDLRDHLDSSVGAFLLPDPTGPPRPEVSRKIITLLRDSPHDRARTYLTISLPGWDGEVVVSVFLRFALLPDSDLLFIEASYSLLTPLRERYREIDDLIGTAAPVRLLKLARQSIARVPGALVMALPHVLADLAAPFDRRQRDKASRKEIRNGTFNYGSKETLRESAADQRYHRYFQQLDKEMYVKLVERRIIDILVDFLSDHNVDVSDLVERRTAILNNGIFVTGKGQVSAQSLAAGIGAMAQAVTRVGQAKGGETT</sequence>
<keyword evidence="1" id="KW-0812">Transmembrane</keyword>
<name>A0A7X0M9D4_9ACTN</name>
<proteinExistence type="predicted"/>
<organism evidence="2 3">
    <name type="scientific">Sphaerisporangium rubeum</name>
    <dbReference type="NCBI Taxonomy" id="321317"/>
    <lineage>
        <taxon>Bacteria</taxon>
        <taxon>Bacillati</taxon>
        <taxon>Actinomycetota</taxon>
        <taxon>Actinomycetes</taxon>
        <taxon>Streptosporangiales</taxon>
        <taxon>Streptosporangiaceae</taxon>
        <taxon>Sphaerisporangium</taxon>
    </lineage>
</organism>
<reference evidence="2 3" key="1">
    <citation type="submission" date="2020-08" db="EMBL/GenBank/DDBJ databases">
        <title>Sequencing the genomes of 1000 actinobacteria strains.</title>
        <authorList>
            <person name="Klenk H.-P."/>
        </authorList>
    </citation>
    <scope>NUCLEOTIDE SEQUENCE [LARGE SCALE GENOMIC DNA]</scope>
    <source>
        <strain evidence="2 3">DSM 44936</strain>
    </source>
</reference>
<feature type="transmembrane region" description="Helical" evidence="1">
    <location>
        <begin position="126"/>
        <end position="147"/>
    </location>
</feature>
<dbReference type="Proteomes" id="UP000555564">
    <property type="component" value="Unassembled WGS sequence"/>
</dbReference>
<accession>A0A7X0M9D4</accession>
<dbReference type="RefSeq" id="WP_184986641.1">
    <property type="nucleotide sequence ID" value="NZ_BAAALO010000010.1"/>
</dbReference>
<evidence type="ECO:0000313" key="3">
    <source>
        <dbReference type="Proteomes" id="UP000555564"/>
    </source>
</evidence>
<gene>
    <name evidence="2" type="ORF">BJ992_005971</name>
</gene>
<evidence type="ECO:0000313" key="2">
    <source>
        <dbReference type="EMBL" id="MBB6476540.1"/>
    </source>
</evidence>
<keyword evidence="1" id="KW-1133">Transmembrane helix</keyword>
<dbReference type="EMBL" id="JACHIU010000001">
    <property type="protein sequence ID" value="MBB6476540.1"/>
    <property type="molecule type" value="Genomic_DNA"/>
</dbReference>
<dbReference type="AlphaFoldDB" id="A0A7X0M9D4"/>